<protein>
    <submittedName>
        <fullName evidence="2">Os01g0280600 protein</fullName>
    </submittedName>
</protein>
<reference evidence="3" key="2">
    <citation type="journal article" date="2008" name="Nucleic Acids Res.">
        <title>The rice annotation project database (RAP-DB): 2008 update.</title>
        <authorList>
            <consortium name="The rice annotation project (RAP)"/>
        </authorList>
    </citation>
    <scope>GENOME REANNOTATION</scope>
    <source>
        <strain evidence="3">cv. Nipponbare</strain>
    </source>
</reference>
<sequence length="74" mass="8332">PRGALNKARAKQQTRSSSAPPPIKVASRASRALPSPTLPSEAGVTGPRYQARRPSRGWRRIYRPRIPREMARWD</sequence>
<accession>Q0JNK9</accession>
<feature type="region of interest" description="Disordered" evidence="1">
    <location>
        <begin position="1"/>
        <end position="55"/>
    </location>
</feature>
<dbReference type="EMBL" id="AP008207">
    <property type="protein sequence ID" value="BAF04669.1"/>
    <property type="molecule type" value="Genomic_DNA"/>
</dbReference>
<feature type="non-terminal residue" evidence="2">
    <location>
        <position position="1"/>
    </location>
</feature>
<reference evidence="2 3" key="1">
    <citation type="journal article" date="2005" name="Nature">
        <title>The map-based sequence of the rice genome.</title>
        <authorList>
            <consortium name="International rice genome sequencing project (IRGSP)"/>
            <person name="Matsumoto T."/>
            <person name="Wu J."/>
            <person name="Kanamori H."/>
            <person name="Katayose Y."/>
            <person name="Fujisawa M."/>
            <person name="Namiki N."/>
            <person name="Mizuno H."/>
            <person name="Yamamoto K."/>
            <person name="Antonio B.A."/>
            <person name="Baba T."/>
            <person name="Sakata K."/>
            <person name="Nagamura Y."/>
            <person name="Aoki H."/>
            <person name="Arikawa K."/>
            <person name="Arita K."/>
            <person name="Bito T."/>
            <person name="Chiden Y."/>
            <person name="Fujitsuka N."/>
            <person name="Fukunaka R."/>
            <person name="Hamada M."/>
            <person name="Harada C."/>
            <person name="Hayashi A."/>
            <person name="Hijishita S."/>
            <person name="Honda M."/>
            <person name="Hosokawa S."/>
            <person name="Ichikawa Y."/>
            <person name="Idonuma A."/>
            <person name="Iijima M."/>
            <person name="Ikeda M."/>
            <person name="Ikeno M."/>
            <person name="Ito K."/>
            <person name="Ito S."/>
            <person name="Ito T."/>
            <person name="Ito Y."/>
            <person name="Ito Y."/>
            <person name="Iwabuchi A."/>
            <person name="Kamiya K."/>
            <person name="Karasawa W."/>
            <person name="Kurita K."/>
            <person name="Katagiri S."/>
            <person name="Kikuta A."/>
            <person name="Kobayashi H."/>
            <person name="Kobayashi N."/>
            <person name="Machita K."/>
            <person name="Maehara T."/>
            <person name="Masukawa M."/>
            <person name="Mizubayashi T."/>
            <person name="Mukai Y."/>
            <person name="Nagasaki H."/>
            <person name="Nagata Y."/>
            <person name="Naito S."/>
            <person name="Nakashima M."/>
            <person name="Nakama Y."/>
            <person name="Nakamichi Y."/>
            <person name="Nakamura M."/>
            <person name="Meguro A."/>
            <person name="Negishi M."/>
            <person name="Ohta I."/>
            <person name="Ohta T."/>
            <person name="Okamoto M."/>
            <person name="Ono N."/>
            <person name="Saji S."/>
            <person name="Sakaguchi M."/>
            <person name="Sakai K."/>
            <person name="Shibata M."/>
            <person name="Shimokawa T."/>
            <person name="Song J."/>
            <person name="Takazaki Y."/>
            <person name="Terasawa K."/>
            <person name="Tsugane M."/>
            <person name="Tsuji K."/>
            <person name="Ueda S."/>
            <person name="Waki K."/>
            <person name="Yamagata H."/>
            <person name="Yamamoto M."/>
            <person name="Yamamoto S."/>
            <person name="Yamane H."/>
            <person name="Yoshiki S."/>
            <person name="Yoshihara R."/>
            <person name="Yukawa K."/>
            <person name="Zhong H."/>
            <person name="Yano M."/>
            <person name="Yuan Q."/>
            <person name="Ouyang S."/>
            <person name="Liu J."/>
            <person name="Jones K.M."/>
            <person name="Gansberger K."/>
            <person name="Moffat K."/>
            <person name="Hill J."/>
            <person name="Bera J."/>
            <person name="Fadrosh D."/>
            <person name="Jin S."/>
            <person name="Johri S."/>
            <person name="Kim M."/>
            <person name="Overton L."/>
            <person name="Reardon M."/>
            <person name="Tsitrin T."/>
            <person name="Vuong H."/>
            <person name="Weaver B."/>
            <person name="Ciecko A."/>
            <person name="Tallon L."/>
            <person name="Jackson J."/>
            <person name="Pai G."/>
            <person name="Aken S.V."/>
            <person name="Utterback T."/>
            <person name="Reidmuller S."/>
            <person name="Feldblyum T."/>
            <person name="Hsiao J."/>
            <person name="Zismann V."/>
            <person name="Iobst S."/>
            <person name="de Vazeille A.R."/>
            <person name="Buell C.R."/>
            <person name="Ying K."/>
            <person name="Li Y."/>
            <person name="Lu T."/>
            <person name="Huang Y."/>
            <person name="Zhao Q."/>
            <person name="Feng Q."/>
            <person name="Zhang L."/>
            <person name="Zhu J."/>
            <person name="Weng Q."/>
            <person name="Mu J."/>
            <person name="Lu Y."/>
            <person name="Fan D."/>
            <person name="Liu Y."/>
            <person name="Guan J."/>
            <person name="Zhang Y."/>
            <person name="Yu S."/>
            <person name="Liu X."/>
            <person name="Zhang Y."/>
            <person name="Hong G."/>
            <person name="Han B."/>
            <person name="Choisne N."/>
            <person name="Demange N."/>
            <person name="Orjeda G."/>
            <person name="Samain S."/>
            <person name="Cattolico L."/>
            <person name="Pelletier E."/>
            <person name="Couloux A."/>
            <person name="Segurens B."/>
            <person name="Wincker P."/>
            <person name="D'Hont A."/>
            <person name="Scarpelli C."/>
            <person name="Weissenbach J."/>
            <person name="Salanoubat M."/>
            <person name="Quetier F."/>
            <person name="Yu Y."/>
            <person name="Kim H.R."/>
            <person name="Rambo T."/>
            <person name="Currie J."/>
            <person name="Collura K."/>
            <person name="Luo M."/>
            <person name="Yang T."/>
            <person name="Ammiraju J.S.S."/>
            <person name="Engler F."/>
            <person name="Soderlund C."/>
            <person name="Wing R.A."/>
            <person name="Palmer L.E."/>
            <person name="de la Bastide M."/>
            <person name="Spiegel L."/>
            <person name="Nascimento L."/>
            <person name="Zutavern T."/>
            <person name="O'Shaughnessy A."/>
            <person name="Dike S."/>
            <person name="Dedhia N."/>
            <person name="Preston R."/>
            <person name="Balija V."/>
            <person name="McCombie W.R."/>
            <person name="Chow T."/>
            <person name="Chen H."/>
            <person name="Chung M."/>
            <person name="Chen C."/>
            <person name="Shaw J."/>
            <person name="Wu H."/>
            <person name="Hsiao K."/>
            <person name="Chao Y."/>
            <person name="Chu M."/>
            <person name="Cheng C."/>
            <person name="Hour A."/>
            <person name="Lee P."/>
            <person name="Lin S."/>
            <person name="Lin Y."/>
            <person name="Liou J."/>
            <person name="Liu S."/>
            <person name="Hsing Y."/>
            <person name="Raghuvanshi S."/>
            <person name="Mohanty A."/>
            <person name="Bharti A.K."/>
            <person name="Gaur A."/>
            <person name="Gupta V."/>
            <person name="Kumar D."/>
            <person name="Ravi V."/>
            <person name="Vij S."/>
            <person name="Kapur A."/>
            <person name="Khurana P."/>
            <person name="Khurana P."/>
            <person name="Khurana J.P."/>
            <person name="Tyagi A.K."/>
            <person name="Gaikwad K."/>
            <person name="Singh A."/>
            <person name="Dalal V."/>
            <person name="Srivastava S."/>
            <person name="Dixit A."/>
            <person name="Pal A.K."/>
            <person name="Ghazi I.A."/>
            <person name="Yadav M."/>
            <person name="Pandit A."/>
            <person name="Bhargava A."/>
            <person name="Sureshbabu K."/>
            <person name="Batra K."/>
            <person name="Sharma T.R."/>
            <person name="Mohapatra T."/>
            <person name="Singh N.K."/>
            <person name="Messing J."/>
            <person name="Nelson A.B."/>
            <person name="Fuks G."/>
            <person name="Kavchok S."/>
            <person name="Keizer G."/>
            <person name="Linton E."/>
            <person name="Llaca V."/>
            <person name="Song R."/>
            <person name="Tanyolac B."/>
            <person name="Young S."/>
            <person name="Ho-Il K."/>
            <person name="Hahn J.H."/>
            <person name="Sangsakoo G."/>
            <person name="Vanavichit A."/>
            <person name="de Mattos Luiz.A.T."/>
            <person name="Zimmer P.D."/>
            <person name="Malone G."/>
            <person name="Dellagostin O."/>
            <person name="de Oliveira A.C."/>
            <person name="Bevan M."/>
            <person name="Bancroft I."/>
            <person name="Minx P."/>
            <person name="Cordum H."/>
            <person name="Wilson R."/>
            <person name="Cheng Z."/>
            <person name="Jin W."/>
            <person name="Jiang J."/>
            <person name="Leong S.A."/>
            <person name="Iwama H."/>
            <person name="Gojobori T."/>
            <person name="Itoh T."/>
            <person name="Niimura Y."/>
            <person name="Fujii Y."/>
            <person name="Habara T."/>
            <person name="Sakai H."/>
            <person name="Sato Y."/>
            <person name="Wilson G."/>
            <person name="Kumar K."/>
            <person name="McCouch S."/>
            <person name="Juretic N."/>
            <person name="Hoen D."/>
            <person name="Wright S."/>
            <person name="Bruskiewich R."/>
            <person name="Bureau T."/>
            <person name="Miyao A."/>
            <person name="Hirochika H."/>
            <person name="Nishikawa T."/>
            <person name="Kadowaki K."/>
            <person name="Sugiura M."/>
            <person name="Burr B."/>
            <person name="Sasaki T."/>
        </authorList>
    </citation>
    <scope>NUCLEOTIDE SEQUENCE [LARGE SCALE GENOMIC DNA]</scope>
    <source>
        <strain evidence="3">cv. Nipponbare</strain>
    </source>
</reference>
<dbReference type="KEGG" id="dosa:Os01g0280600"/>
<organism evidence="2 3">
    <name type="scientific">Oryza sativa subsp. japonica</name>
    <name type="common">Rice</name>
    <dbReference type="NCBI Taxonomy" id="39947"/>
    <lineage>
        <taxon>Eukaryota</taxon>
        <taxon>Viridiplantae</taxon>
        <taxon>Streptophyta</taxon>
        <taxon>Embryophyta</taxon>
        <taxon>Tracheophyta</taxon>
        <taxon>Spermatophyta</taxon>
        <taxon>Magnoliopsida</taxon>
        <taxon>Liliopsida</taxon>
        <taxon>Poales</taxon>
        <taxon>Poaceae</taxon>
        <taxon>BOP clade</taxon>
        <taxon>Oryzoideae</taxon>
        <taxon>Oryzeae</taxon>
        <taxon>Oryzinae</taxon>
        <taxon>Oryza</taxon>
        <taxon>Oryza sativa</taxon>
    </lineage>
</organism>
<proteinExistence type="predicted"/>
<evidence type="ECO:0000313" key="2">
    <source>
        <dbReference type="EMBL" id="BAF04669.1"/>
    </source>
</evidence>
<evidence type="ECO:0000256" key="1">
    <source>
        <dbReference type="SAM" id="MobiDB-lite"/>
    </source>
</evidence>
<dbReference type="Proteomes" id="UP000000763">
    <property type="component" value="Chromosome 1"/>
</dbReference>
<evidence type="ECO:0000313" key="3">
    <source>
        <dbReference type="Proteomes" id="UP000000763"/>
    </source>
</evidence>
<name>Q0JNK9_ORYSJ</name>
<gene>
    <name evidence="2" type="ordered locus">Os01g0280600</name>
</gene>
<dbReference type="AlphaFoldDB" id="Q0JNK9"/>